<dbReference type="InterPro" id="IPR026337">
    <property type="entry name" value="AKG_HExxH"/>
</dbReference>
<dbReference type="EMBL" id="JBHTCF010000020">
    <property type="protein sequence ID" value="MFC7309268.1"/>
    <property type="molecule type" value="Genomic_DNA"/>
</dbReference>
<dbReference type="Proteomes" id="UP001596523">
    <property type="component" value="Unassembled WGS sequence"/>
</dbReference>
<sequence>MFHLEGSSEILRNAAVLSHPYLDDPGSVSSESLRTAYLKFLRELAGSGDYADYLDGRLKQRDAENGADGAGAGDATEMLFTDSSLEIGILGAIFGNPDKSGPDQFSPASAWQLEKCRDGGEFLARRDPQLAGLITLLTHTVFTVQTSWRGSMSDRRAIGATLIIPGEHWHENDIAEAFIHEFTHTALFLDERAKGHFRVGADEVLLHSAIRKDERTLPAVVHSLLVATEVLSWRTAHGLWDTIPFRLHGSSREMLEKARDSHRTLVSLPNWHADEGGIVKERMFQLVAAAGSRLETF</sequence>
<reference evidence="2" key="1">
    <citation type="journal article" date="2019" name="Int. J. Syst. Evol. Microbiol.">
        <title>The Global Catalogue of Microorganisms (GCM) 10K type strain sequencing project: providing services to taxonomists for standard genome sequencing and annotation.</title>
        <authorList>
            <consortium name="The Broad Institute Genomics Platform"/>
            <consortium name="The Broad Institute Genome Sequencing Center for Infectious Disease"/>
            <person name="Wu L."/>
            <person name="Ma J."/>
        </authorList>
    </citation>
    <scope>NUCLEOTIDE SEQUENCE [LARGE SCALE GENOMIC DNA]</scope>
    <source>
        <strain evidence="2">SYNS20</strain>
    </source>
</reference>
<evidence type="ECO:0000313" key="1">
    <source>
        <dbReference type="EMBL" id="MFC7309268.1"/>
    </source>
</evidence>
<keyword evidence="2" id="KW-1185">Reference proteome</keyword>
<name>A0ABW2JTF3_9ACTN</name>
<dbReference type="NCBIfam" id="TIGR04267">
    <property type="entry name" value="mod_HExxH"/>
    <property type="match status" value="1"/>
</dbReference>
<accession>A0ABW2JTF3</accession>
<comment type="caution">
    <text evidence="1">The sequence shown here is derived from an EMBL/GenBank/DDBJ whole genome shotgun (WGS) entry which is preliminary data.</text>
</comment>
<dbReference type="RefSeq" id="WP_381838033.1">
    <property type="nucleotide sequence ID" value="NZ_JBHTCF010000020.1"/>
</dbReference>
<proteinExistence type="predicted"/>
<gene>
    <name evidence="1" type="ORF">ACFQVC_34300</name>
</gene>
<organism evidence="1 2">
    <name type="scientific">Streptomyces monticola</name>
    <dbReference type="NCBI Taxonomy" id="2666263"/>
    <lineage>
        <taxon>Bacteria</taxon>
        <taxon>Bacillati</taxon>
        <taxon>Actinomycetota</taxon>
        <taxon>Actinomycetes</taxon>
        <taxon>Kitasatosporales</taxon>
        <taxon>Streptomycetaceae</taxon>
        <taxon>Streptomyces</taxon>
    </lineage>
</organism>
<protein>
    <submittedName>
        <fullName evidence="1">HEXXH motif-containing putative peptide modification protein</fullName>
    </submittedName>
</protein>
<evidence type="ECO:0000313" key="2">
    <source>
        <dbReference type="Proteomes" id="UP001596523"/>
    </source>
</evidence>